<feature type="transmembrane region" description="Helical" evidence="1">
    <location>
        <begin position="89"/>
        <end position="111"/>
    </location>
</feature>
<evidence type="ECO:0000259" key="2">
    <source>
        <dbReference type="Pfam" id="PF01757"/>
    </source>
</evidence>
<feature type="transmembrane region" description="Helical" evidence="1">
    <location>
        <begin position="146"/>
        <end position="163"/>
    </location>
</feature>
<keyword evidence="1" id="KW-0472">Membrane</keyword>
<dbReference type="GO" id="GO:0016747">
    <property type="term" value="F:acyltransferase activity, transferring groups other than amino-acyl groups"/>
    <property type="evidence" value="ECO:0007669"/>
    <property type="project" value="InterPro"/>
</dbReference>
<keyword evidence="1" id="KW-1133">Transmembrane helix</keyword>
<dbReference type="AlphaFoldDB" id="A0A0C5VXK7"/>
<feature type="transmembrane region" description="Helical" evidence="1">
    <location>
        <begin position="339"/>
        <end position="359"/>
    </location>
</feature>
<dbReference type="Pfam" id="PF01757">
    <property type="entry name" value="Acyl_transf_3"/>
    <property type="match status" value="1"/>
</dbReference>
<dbReference type="OrthoDB" id="290051at2"/>
<dbReference type="HOGENOM" id="CLU_005679_1_2_10"/>
<dbReference type="InterPro" id="IPR002656">
    <property type="entry name" value="Acyl_transf_3_dom"/>
</dbReference>
<feature type="domain" description="Acyltransferase 3" evidence="2">
    <location>
        <begin position="10"/>
        <end position="356"/>
    </location>
</feature>
<feature type="transmembrane region" description="Helical" evidence="1">
    <location>
        <begin position="209"/>
        <end position="226"/>
    </location>
</feature>
<evidence type="ECO:0000256" key="1">
    <source>
        <dbReference type="SAM" id="Phobius"/>
    </source>
</evidence>
<feature type="transmembrane region" description="Helical" evidence="1">
    <location>
        <begin position="300"/>
        <end position="327"/>
    </location>
</feature>
<dbReference type="RefSeq" id="WP_052647471.1">
    <property type="nucleotide sequence ID" value="NZ_CP007202.1"/>
</dbReference>
<keyword evidence="4" id="KW-1185">Reference proteome</keyword>
<dbReference type="STRING" id="1454006.AW14_09635"/>
<dbReference type="KEGG" id="sze:AW14_09635"/>
<feature type="transmembrane region" description="Helical" evidence="1">
    <location>
        <begin position="238"/>
        <end position="258"/>
    </location>
</feature>
<reference evidence="3 4" key="1">
    <citation type="submission" date="2014-02" db="EMBL/GenBank/DDBJ databases">
        <authorList>
            <person name="Young C.-C."/>
            <person name="Hameed A."/>
            <person name="Huang H.-C."/>
            <person name="Shahina M."/>
        </authorList>
    </citation>
    <scope>NUCLEOTIDE SEQUENCE [LARGE SCALE GENOMIC DNA]</scope>
    <source>
        <strain evidence="3 4">CC-SAMT-1</strain>
    </source>
</reference>
<name>A0A0C5VXK7_9FLAO</name>
<feature type="transmembrane region" description="Helical" evidence="1">
    <location>
        <begin position="39"/>
        <end position="68"/>
    </location>
</feature>
<dbReference type="GO" id="GO:0016020">
    <property type="term" value="C:membrane"/>
    <property type="evidence" value="ECO:0007669"/>
    <property type="project" value="TreeGrafter"/>
</dbReference>
<dbReference type="PATRIC" id="fig|1454006.5.peg.1908"/>
<feature type="transmembrane region" description="Helical" evidence="1">
    <location>
        <begin position="270"/>
        <end position="288"/>
    </location>
</feature>
<evidence type="ECO:0000313" key="4">
    <source>
        <dbReference type="Proteomes" id="UP000032229"/>
    </source>
</evidence>
<evidence type="ECO:0000313" key="3">
    <source>
        <dbReference type="EMBL" id="AJR03841.1"/>
    </source>
</evidence>
<dbReference type="PANTHER" id="PTHR23028:SF53">
    <property type="entry name" value="ACYL_TRANSF_3 DOMAIN-CONTAINING PROTEIN"/>
    <property type="match status" value="1"/>
</dbReference>
<dbReference type="Proteomes" id="UP000032229">
    <property type="component" value="Chromosome"/>
</dbReference>
<keyword evidence="1" id="KW-0812">Transmembrane</keyword>
<feature type="transmembrane region" description="Helical" evidence="1">
    <location>
        <begin position="12"/>
        <end position="33"/>
    </location>
</feature>
<dbReference type="EMBL" id="CP007202">
    <property type="protein sequence ID" value="AJR03841.1"/>
    <property type="molecule type" value="Genomic_DNA"/>
</dbReference>
<protein>
    <submittedName>
        <fullName evidence="3">Acyltransferase</fullName>
    </submittedName>
</protein>
<keyword evidence="3" id="KW-0808">Transferase</keyword>
<dbReference type="InterPro" id="IPR050879">
    <property type="entry name" value="Acyltransferase_3"/>
</dbReference>
<gene>
    <name evidence="3" type="ORF">AW14_09635</name>
</gene>
<keyword evidence="3" id="KW-0012">Acyltransferase</keyword>
<sequence>MDITYKHRNFGLDLIRAVAILLVLLSHATLLLFPNQETFTLYILRFFGTIGVDLFFVLSGYLIGGILLKQLDAGATSFKAFCHFWTRRWFRTLPNYFLILVVNIVLLLFFYSPVEELWLYFLFIQNFTTAQPDFFTESWSLSIEEYAYVLGPFLLFLMVSVFKRTQKKQLFLWMSIITIMGVTFLKFKFHQSHPEITNEAWSKYFRKVVIYRLDSIYYGFLAIFLIEKFKPFVLKYKALLFGFGFLLFFGMHLVIFVYDFRPSNASLFFNLFYLGLISISLLLTFPYIKTIKPNPLIGKIIIKISILSYAIYLINYSIVLLTIQYFITVSEINTFYKFLVLFTYLSVSFGLSYLLYTYFENPMTKIRDSRWVKSWFE</sequence>
<organism evidence="3 4">
    <name type="scientific">Siansivirga zeaxanthinifaciens CC-SAMT-1</name>
    <dbReference type="NCBI Taxonomy" id="1454006"/>
    <lineage>
        <taxon>Bacteria</taxon>
        <taxon>Pseudomonadati</taxon>
        <taxon>Bacteroidota</taxon>
        <taxon>Flavobacteriia</taxon>
        <taxon>Flavobacteriales</taxon>
        <taxon>Flavobacteriaceae</taxon>
        <taxon>Siansivirga</taxon>
    </lineage>
</organism>
<feature type="transmembrane region" description="Helical" evidence="1">
    <location>
        <begin position="170"/>
        <end position="189"/>
    </location>
</feature>
<dbReference type="PANTHER" id="PTHR23028">
    <property type="entry name" value="ACETYLTRANSFERASE"/>
    <property type="match status" value="1"/>
</dbReference>
<dbReference type="GO" id="GO:0000271">
    <property type="term" value="P:polysaccharide biosynthetic process"/>
    <property type="evidence" value="ECO:0007669"/>
    <property type="project" value="TreeGrafter"/>
</dbReference>
<accession>A0A0C5VXK7</accession>
<proteinExistence type="predicted"/>